<sequence length="160" mass="19292">MKEYYNGKNFWDKEKSWRNQYPINEEIIRKAEAQLDLSFPETFKQLMKDHNGGELTYPYFIMPDRSGKYQLDIDPIHFEDDDTSIISYGNLLEEAKLPGNLIVLWSDYHHWLVMDYRFTKENPSIQCIQEDYSTEEMSWKYIKMADTFDDFIKQLFRIVG</sequence>
<dbReference type="Proteomes" id="UP001597273">
    <property type="component" value="Unassembled WGS sequence"/>
</dbReference>
<evidence type="ECO:0000313" key="3">
    <source>
        <dbReference type="Proteomes" id="UP001597273"/>
    </source>
</evidence>
<keyword evidence="3" id="KW-1185">Reference proteome</keyword>
<evidence type="ECO:0000259" key="1">
    <source>
        <dbReference type="SMART" id="SM00860"/>
    </source>
</evidence>
<reference evidence="3" key="1">
    <citation type="journal article" date="2019" name="Int. J. Syst. Evol. Microbiol.">
        <title>The Global Catalogue of Microorganisms (GCM) 10K type strain sequencing project: providing services to taxonomists for standard genome sequencing and annotation.</title>
        <authorList>
            <consortium name="The Broad Institute Genomics Platform"/>
            <consortium name="The Broad Institute Genome Sequencing Center for Infectious Disease"/>
            <person name="Wu L."/>
            <person name="Ma J."/>
        </authorList>
    </citation>
    <scope>NUCLEOTIDE SEQUENCE [LARGE SCALE GENOMIC DNA]</scope>
    <source>
        <strain evidence="3">CGMCC 1.15475</strain>
    </source>
</reference>
<dbReference type="EMBL" id="JBHUFW010000004">
    <property type="protein sequence ID" value="MFD1861925.1"/>
    <property type="molecule type" value="Genomic_DNA"/>
</dbReference>
<accession>A0ABW4QEE9</accession>
<dbReference type="InterPro" id="IPR018958">
    <property type="entry name" value="Knr4/Smi1-like_dom"/>
</dbReference>
<evidence type="ECO:0000313" key="2">
    <source>
        <dbReference type="EMBL" id="MFD1861925.1"/>
    </source>
</evidence>
<dbReference type="InterPro" id="IPR037883">
    <property type="entry name" value="Knr4/Smi1-like_sf"/>
</dbReference>
<feature type="domain" description="Knr4/Smi1-like" evidence="1">
    <location>
        <begin position="22"/>
        <end position="154"/>
    </location>
</feature>
<dbReference type="RefSeq" id="WP_204891017.1">
    <property type="nucleotide sequence ID" value="NZ_JBHUFW010000004.1"/>
</dbReference>
<dbReference type="Pfam" id="PF09346">
    <property type="entry name" value="SMI1_KNR4"/>
    <property type="match status" value="1"/>
</dbReference>
<gene>
    <name evidence="2" type="ORF">ACFSDB_03240</name>
</gene>
<dbReference type="SUPFAM" id="SSF160631">
    <property type="entry name" value="SMI1/KNR4-like"/>
    <property type="match status" value="1"/>
</dbReference>
<protein>
    <submittedName>
        <fullName evidence="2">SMI1/KNR4 family protein</fullName>
    </submittedName>
</protein>
<organism evidence="2 3">
    <name type="scientific">Planococcus chinensis</name>
    <dbReference type="NCBI Taxonomy" id="272917"/>
    <lineage>
        <taxon>Bacteria</taxon>
        <taxon>Bacillati</taxon>
        <taxon>Bacillota</taxon>
        <taxon>Bacilli</taxon>
        <taxon>Bacillales</taxon>
        <taxon>Caryophanaceae</taxon>
        <taxon>Planococcus</taxon>
    </lineage>
</organism>
<dbReference type="SMART" id="SM00860">
    <property type="entry name" value="SMI1_KNR4"/>
    <property type="match status" value="1"/>
</dbReference>
<comment type="caution">
    <text evidence="2">The sequence shown here is derived from an EMBL/GenBank/DDBJ whole genome shotgun (WGS) entry which is preliminary data.</text>
</comment>
<dbReference type="Gene3D" id="3.40.1580.10">
    <property type="entry name" value="SMI1/KNR4-like"/>
    <property type="match status" value="1"/>
</dbReference>
<proteinExistence type="predicted"/>
<name>A0ABW4QEE9_9BACL</name>